<dbReference type="PANTHER" id="PTHR48073:SF5">
    <property type="entry name" value="O-SUCCINYLBENZOATE SYNTHASE"/>
    <property type="match status" value="1"/>
</dbReference>
<dbReference type="SUPFAM" id="SSF51604">
    <property type="entry name" value="Enolase C-terminal domain-like"/>
    <property type="match status" value="1"/>
</dbReference>
<dbReference type="Gene3D" id="3.30.390.10">
    <property type="entry name" value="Enolase-like, N-terminal domain"/>
    <property type="match status" value="1"/>
</dbReference>
<accession>A0A1I5Z047</accession>
<evidence type="ECO:0000313" key="9">
    <source>
        <dbReference type="Proteomes" id="UP000182762"/>
    </source>
</evidence>
<proteinExistence type="predicted"/>
<dbReference type="NCBIfam" id="TIGR01928">
    <property type="entry name" value="menC_lowGC_arch"/>
    <property type="match status" value="1"/>
</dbReference>
<dbReference type="InterPro" id="IPR013342">
    <property type="entry name" value="Mandelate_racemase_C"/>
</dbReference>
<evidence type="ECO:0000256" key="1">
    <source>
        <dbReference type="ARBA" id="ARBA00001968"/>
    </source>
</evidence>
<dbReference type="SFLD" id="SFLDF00009">
    <property type="entry name" value="o-succinylbenzoate_synthase"/>
    <property type="match status" value="1"/>
</dbReference>
<keyword evidence="9" id="KW-1185">Reference proteome</keyword>
<dbReference type="Pfam" id="PF13378">
    <property type="entry name" value="MR_MLE_C"/>
    <property type="match status" value="1"/>
</dbReference>
<name>A0A1I5Z047_9BACI</name>
<dbReference type="RefSeq" id="WP_061805086.1">
    <property type="nucleotide sequence ID" value="NZ_FOXX01000003.1"/>
</dbReference>
<dbReference type="PANTHER" id="PTHR48073">
    <property type="entry name" value="O-SUCCINYLBENZOATE SYNTHASE-RELATED"/>
    <property type="match status" value="1"/>
</dbReference>
<reference evidence="8 9" key="1">
    <citation type="submission" date="2016-10" db="EMBL/GenBank/DDBJ databases">
        <authorList>
            <person name="Varghese N."/>
            <person name="Submissions S."/>
        </authorList>
    </citation>
    <scope>NUCLEOTIDE SEQUENCE [LARGE SCALE GENOMIC DNA]</scope>
    <source>
        <strain evidence="8 9">DSM 13796</strain>
    </source>
</reference>
<sequence length="370" mass="42375">MKIEKVVLRKMKMRLKKPFKVSFAVIKERDFIVAEVYSRNYVGYGDCSALPFPFYNEETNQTAWHILKDYLIPLLFEKRTIDHPEEMNKLFSHIRRNQMAKSALDCAVWDLYAKENNMPLWKALGGERSQVETGVSIGIQPTTNDLLRVIEGHLEEGYRRVKVKIKPGQDLSYLEEVRKQFGNIMLMADANSAYTLKDIELLKQLDDLNLLMIEQPLAHDDIVDHAKLQKEMKTRICLDESIHSVEDAKKAIELGSTKTINIKVARVGGLTETKKIHDLCADHNIPVWCGGMLDTGISRAHNIAVATLPNFKFPGDIPASNRYWEKDFVSPEVVINQNSMIEVPKGEGIGFQPVSSLYEEFTYKKKEFVR</sequence>
<dbReference type="EC" id="4.2.1.113" evidence="5 6"/>
<dbReference type="Pfam" id="PF02746">
    <property type="entry name" value="MR_MLE_N"/>
    <property type="match status" value="1"/>
</dbReference>
<evidence type="ECO:0000313" key="8">
    <source>
        <dbReference type="EMBL" id="SFQ49874.1"/>
    </source>
</evidence>
<dbReference type="EMBL" id="FOXX01000003">
    <property type="protein sequence ID" value="SFQ49874.1"/>
    <property type="molecule type" value="Genomic_DNA"/>
</dbReference>
<evidence type="ECO:0000256" key="4">
    <source>
        <dbReference type="ARBA" id="ARBA00023239"/>
    </source>
</evidence>
<comment type="cofactor">
    <cofactor evidence="1">
        <name>a divalent metal cation</name>
        <dbReference type="ChEBI" id="CHEBI:60240"/>
    </cofactor>
</comment>
<keyword evidence="2" id="KW-0479">Metal-binding</keyword>
<dbReference type="SFLD" id="SFLDG00180">
    <property type="entry name" value="muconate_cycloisomerase"/>
    <property type="match status" value="1"/>
</dbReference>
<dbReference type="InterPro" id="IPR029065">
    <property type="entry name" value="Enolase_C-like"/>
</dbReference>
<dbReference type="InterPro" id="IPR036849">
    <property type="entry name" value="Enolase-like_C_sf"/>
</dbReference>
<evidence type="ECO:0000256" key="5">
    <source>
        <dbReference type="ARBA" id="ARBA00029491"/>
    </source>
</evidence>
<evidence type="ECO:0000256" key="6">
    <source>
        <dbReference type="NCBIfam" id="TIGR01928"/>
    </source>
</evidence>
<protein>
    <recommendedName>
        <fullName evidence="5 6">o-succinylbenzoate synthase</fullName>
        <ecNumber evidence="5 6">4.2.1.113</ecNumber>
    </recommendedName>
</protein>
<dbReference type="CDD" id="cd03317">
    <property type="entry name" value="NAAAR"/>
    <property type="match status" value="1"/>
</dbReference>
<evidence type="ECO:0000256" key="3">
    <source>
        <dbReference type="ARBA" id="ARBA00022842"/>
    </source>
</evidence>
<dbReference type="SMART" id="SM00922">
    <property type="entry name" value="MR_MLE"/>
    <property type="match status" value="1"/>
</dbReference>
<keyword evidence="3" id="KW-0460">Magnesium</keyword>
<organism evidence="8 9">
    <name type="scientific">Priestia endophytica DSM 13796</name>
    <dbReference type="NCBI Taxonomy" id="1121089"/>
    <lineage>
        <taxon>Bacteria</taxon>
        <taxon>Bacillati</taxon>
        <taxon>Bacillota</taxon>
        <taxon>Bacilli</taxon>
        <taxon>Bacillales</taxon>
        <taxon>Bacillaceae</taxon>
        <taxon>Priestia</taxon>
    </lineage>
</organism>
<dbReference type="InterPro" id="IPR029017">
    <property type="entry name" value="Enolase-like_N"/>
</dbReference>
<comment type="caution">
    <text evidence="8">The sequence shown here is derived from an EMBL/GenBank/DDBJ whole genome shotgun (WGS) entry which is preliminary data.</text>
</comment>
<dbReference type="Proteomes" id="UP000182762">
    <property type="component" value="Unassembled WGS sequence"/>
</dbReference>
<dbReference type="InterPro" id="IPR013341">
    <property type="entry name" value="Mandelate_racemase_N_dom"/>
</dbReference>
<keyword evidence="4" id="KW-0456">Lyase</keyword>
<dbReference type="SFLD" id="SFLDS00001">
    <property type="entry name" value="Enolase"/>
    <property type="match status" value="1"/>
</dbReference>
<dbReference type="SUPFAM" id="SSF54826">
    <property type="entry name" value="Enolase N-terminal domain-like"/>
    <property type="match status" value="1"/>
</dbReference>
<dbReference type="GeneID" id="93710400"/>
<evidence type="ECO:0000259" key="7">
    <source>
        <dbReference type="SMART" id="SM00922"/>
    </source>
</evidence>
<gene>
    <name evidence="8" type="ORF">SAMN02745910_01705</name>
</gene>
<feature type="domain" description="Mandelate racemase/muconate lactonizing enzyme C-terminal" evidence="7">
    <location>
        <begin position="143"/>
        <end position="235"/>
    </location>
</feature>
<dbReference type="Gene3D" id="3.20.20.120">
    <property type="entry name" value="Enolase-like C-terminal domain"/>
    <property type="match status" value="1"/>
</dbReference>
<dbReference type="InterPro" id="IPR010197">
    <property type="entry name" value="OSBS/NAAAR"/>
</dbReference>
<evidence type="ECO:0000256" key="2">
    <source>
        <dbReference type="ARBA" id="ARBA00022723"/>
    </source>
</evidence>